<dbReference type="InterPro" id="IPR001841">
    <property type="entry name" value="Znf_RING"/>
</dbReference>
<evidence type="ECO:0000313" key="5">
    <source>
        <dbReference type="EMBL" id="KAH8031130.1"/>
    </source>
</evidence>
<reference evidence="5" key="2">
    <citation type="submission" date="2021-09" db="EMBL/GenBank/DDBJ databases">
        <authorList>
            <person name="Jia N."/>
            <person name="Wang J."/>
            <person name="Shi W."/>
            <person name="Du L."/>
            <person name="Sun Y."/>
            <person name="Zhan W."/>
            <person name="Jiang J."/>
            <person name="Wang Q."/>
            <person name="Zhang B."/>
            <person name="Ji P."/>
            <person name="Sakyi L.B."/>
            <person name="Cui X."/>
            <person name="Yuan T."/>
            <person name="Jiang B."/>
            <person name="Yang W."/>
            <person name="Lam T.T.-Y."/>
            <person name="Chang Q."/>
            <person name="Ding S."/>
            <person name="Wang X."/>
            <person name="Zhu J."/>
            <person name="Ruan X."/>
            <person name="Zhao L."/>
            <person name="Wei J."/>
            <person name="Que T."/>
            <person name="Du C."/>
            <person name="Cheng J."/>
            <person name="Dai P."/>
            <person name="Han X."/>
            <person name="Huang E."/>
            <person name="Gao Y."/>
            <person name="Liu J."/>
            <person name="Shao H."/>
            <person name="Ye R."/>
            <person name="Li L."/>
            <person name="Wei W."/>
            <person name="Wang X."/>
            <person name="Wang C."/>
            <person name="Huo Q."/>
            <person name="Li W."/>
            <person name="Guo W."/>
            <person name="Chen H."/>
            <person name="Chen S."/>
            <person name="Zhou L."/>
            <person name="Zhou L."/>
            <person name="Ni X."/>
            <person name="Tian J."/>
            <person name="Zhou Y."/>
            <person name="Sheng Y."/>
            <person name="Liu T."/>
            <person name="Pan Y."/>
            <person name="Xia L."/>
            <person name="Li J."/>
            <person name="Zhao F."/>
            <person name="Cao W."/>
        </authorList>
    </citation>
    <scope>NUCLEOTIDE SEQUENCE</scope>
    <source>
        <strain evidence="5">Rmic-2018</strain>
        <tissue evidence="5">Larvae</tissue>
    </source>
</reference>
<keyword evidence="1 3" id="KW-0479">Metal-binding</keyword>
<comment type="caution">
    <text evidence="5">The sequence shown here is derived from an EMBL/GenBank/DDBJ whole genome shotgun (WGS) entry which is preliminary data.</text>
</comment>
<feature type="domain" description="RING-type" evidence="4">
    <location>
        <begin position="38"/>
        <end position="77"/>
    </location>
</feature>
<keyword evidence="6" id="KW-1185">Reference proteome</keyword>
<dbReference type="AlphaFoldDB" id="A0A9J6E9X6"/>
<keyword evidence="2" id="KW-0862">Zinc</keyword>
<accession>A0A9J6E9X6</accession>
<reference evidence="5" key="1">
    <citation type="journal article" date="2020" name="Cell">
        <title>Large-Scale Comparative Analyses of Tick Genomes Elucidate Their Genetic Diversity and Vector Capacities.</title>
        <authorList>
            <consortium name="Tick Genome and Microbiome Consortium (TIGMIC)"/>
            <person name="Jia N."/>
            <person name="Wang J."/>
            <person name="Shi W."/>
            <person name="Du L."/>
            <person name="Sun Y."/>
            <person name="Zhan W."/>
            <person name="Jiang J.F."/>
            <person name="Wang Q."/>
            <person name="Zhang B."/>
            <person name="Ji P."/>
            <person name="Bell-Sakyi L."/>
            <person name="Cui X.M."/>
            <person name="Yuan T.T."/>
            <person name="Jiang B.G."/>
            <person name="Yang W.F."/>
            <person name="Lam T.T."/>
            <person name="Chang Q.C."/>
            <person name="Ding S.J."/>
            <person name="Wang X.J."/>
            <person name="Zhu J.G."/>
            <person name="Ruan X.D."/>
            <person name="Zhao L."/>
            <person name="Wei J.T."/>
            <person name="Ye R.Z."/>
            <person name="Que T.C."/>
            <person name="Du C.H."/>
            <person name="Zhou Y.H."/>
            <person name="Cheng J.X."/>
            <person name="Dai P.F."/>
            <person name="Guo W.B."/>
            <person name="Han X.H."/>
            <person name="Huang E.J."/>
            <person name="Li L.F."/>
            <person name="Wei W."/>
            <person name="Gao Y.C."/>
            <person name="Liu J.Z."/>
            <person name="Shao H.Z."/>
            <person name="Wang X."/>
            <person name="Wang C.C."/>
            <person name="Yang T.C."/>
            <person name="Huo Q.B."/>
            <person name="Li W."/>
            <person name="Chen H.Y."/>
            <person name="Chen S.E."/>
            <person name="Zhou L.G."/>
            <person name="Ni X.B."/>
            <person name="Tian J.H."/>
            <person name="Sheng Y."/>
            <person name="Liu T."/>
            <person name="Pan Y.S."/>
            <person name="Xia L.Y."/>
            <person name="Li J."/>
            <person name="Zhao F."/>
            <person name="Cao W.C."/>
        </authorList>
    </citation>
    <scope>NUCLEOTIDE SEQUENCE</scope>
    <source>
        <strain evidence="5">Rmic-2018</strain>
    </source>
</reference>
<dbReference type="SUPFAM" id="SSF57850">
    <property type="entry name" value="RING/U-box"/>
    <property type="match status" value="1"/>
</dbReference>
<protein>
    <recommendedName>
        <fullName evidence="4">RING-type domain-containing protein</fullName>
    </recommendedName>
</protein>
<evidence type="ECO:0000313" key="6">
    <source>
        <dbReference type="Proteomes" id="UP000821866"/>
    </source>
</evidence>
<dbReference type="VEuPathDB" id="VectorBase:LOC119186886"/>
<evidence type="ECO:0000256" key="1">
    <source>
        <dbReference type="ARBA" id="ARBA00022771"/>
    </source>
</evidence>
<organism evidence="5 6">
    <name type="scientific">Rhipicephalus microplus</name>
    <name type="common">Cattle tick</name>
    <name type="synonym">Boophilus microplus</name>
    <dbReference type="NCBI Taxonomy" id="6941"/>
    <lineage>
        <taxon>Eukaryota</taxon>
        <taxon>Metazoa</taxon>
        <taxon>Ecdysozoa</taxon>
        <taxon>Arthropoda</taxon>
        <taxon>Chelicerata</taxon>
        <taxon>Arachnida</taxon>
        <taxon>Acari</taxon>
        <taxon>Parasitiformes</taxon>
        <taxon>Ixodida</taxon>
        <taxon>Ixodoidea</taxon>
        <taxon>Ixodidae</taxon>
        <taxon>Rhipicephalinae</taxon>
        <taxon>Rhipicephalus</taxon>
        <taxon>Boophilus</taxon>
    </lineage>
</organism>
<evidence type="ECO:0000256" key="3">
    <source>
        <dbReference type="PROSITE-ProRule" id="PRU00175"/>
    </source>
</evidence>
<keyword evidence="1 3" id="KW-0863">Zinc-finger</keyword>
<dbReference type="EMBL" id="JABSTU010000005">
    <property type="protein sequence ID" value="KAH8031130.1"/>
    <property type="molecule type" value="Genomic_DNA"/>
</dbReference>
<name>A0A9J6E9X6_RHIMP</name>
<gene>
    <name evidence="5" type="ORF">HPB51_012850</name>
</gene>
<dbReference type="PROSITE" id="PS50089">
    <property type="entry name" value="ZF_RING_2"/>
    <property type="match status" value="1"/>
</dbReference>
<dbReference type="GO" id="GO:0008270">
    <property type="term" value="F:zinc ion binding"/>
    <property type="evidence" value="ECO:0007669"/>
    <property type="project" value="UniProtKB-KW"/>
</dbReference>
<evidence type="ECO:0000259" key="4">
    <source>
        <dbReference type="PROSITE" id="PS50089"/>
    </source>
</evidence>
<dbReference type="Proteomes" id="UP000821866">
    <property type="component" value="Chromosome 3"/>
</dbReference>
<proteinExistence type="predicted"/>
<evidence type="ECO:0000256" key="2">
    <source>
        <dbReference type="ARBA" id="ARBA00022833"/>
    </source>
</evidence>
<sequence>MSLSKPEVLLHQLSEHAVVGVNWRPIRLVGEVPREHACDHCRVIPRETAMLPCEHVLCHLCRHANTSTGRLVCPIDKRSCEEGELRTMQLPETVLNALKVSI</sequence>
<dbReference type="Gene3D" id="3.30.40.10">
    <property type="entry name" value="Zinc/RING finger domain, C3HC4 (zinc finger)"/>
    <property type="match status" value="1"/>
</dbReference>
<dbReference type="InterPro" id="IPR013083">
    <property type="entry name" value="Znf_RING/FYVE/PHD"/>
</dbReference>